<proteinExistence type="predicted"/>
<evidence type="ECO:0000313" key="1">
    <source>
        <dbReference type="EMBL" id="KAG8171923.1"/>
    </source>
</evidence>
<gene>
    <name evidence="1" type="ORF">JTE90_018947</name>
</gene>
<sequence length="292" mass="34065">MDWCVVNQRSRVLPFIGPIFVWRDEQFNLHMCPWSGKEPKCDCHDKLENFIHSGIPLLLILVHESKTYLLYMKTCLLGYKYTFGNILEMYITLHKSFCIRGQGCGTQESDECVRYLPCLDQYHHTSLKAAKFEDLDHVTNCPKTSYCDCTKELLSKGIYKLNGIAIGDDWKKKGKSKHINITFRFTRDTKKEVEQWPEMKPYDSKHLKHAIRCIVGRAYFIEFTNGGFRGTFGFEYGTYNHLYLNTSPKLLSKLCLETLHENKVFIPPRVIQILERIGLNICPTCHQDCELE</sequence>
<comment type="caution">
    <text evidence="1">The sequence shown here is derived from an EMBL/GenBank/DDBJ whole genome shotgun (WGS) entry which is preliminary data.</text>
</comment>
<dbReference type="Proteomes" id="UP000827092">
    <property type="component" value="Unassembled WGS sequence"/>
</dbReference>
<name>A0AAV6TJN9_9ARAC</name>
<dbReference type="AlphaFoldDB" id="A0AAV6TJN9"/>
<reference evidence="1 2" key="1">
    <citation type="journal article" date="2022" name="Nat. Ecol. Evol.">
        <title>A masculinizing supergene underlies an exaggerated male reproductive morph in a spider.</title>
        <authorList>
            <person name="Hendrickx F."/>
            <person name="De Corte Z."/>
            <person name="Sonet G."/>
            <person name="Van Belleghem S.M."/>
            <person name="Kostlbacher S."/>
            <person name="Vangestel C."/>
        </authorList>
    </citation>
    <scope>NUCLEOTIDE SEQUENCE [LARGE SCALE GENOMIC DNA]</scope>
    <source>
        <strain evidence="1">W744_W776</strain>
    </source>
</reference>
<keyword evidence="2" id="KW-1185">Reference proteome</keyword>
<organism evidence="1 2">
    <name type="scientific">Oedothorax gibbosus</name>
    <dbReference type="NCBI Taxonomy" id="931172"/>
    <lineage>
        <taxon>Eukaryota</taxon>
        <taxon>Metazoa</taxon>
        <taxon>Ecdysozoa</taxon>
        <taxon>Arthropoda</taxon>
        <taxon>Chelicerata</taxon>
        <taxon>Arachnida</taxon>
        <taxon>Araneae</taxon>
        <taxon>Araneomorphae</taxon>
        <taxon>Entelegynae</taxon>
        <taxon>Araneoidea</taxon>
        <taxon>Linyphiidae</taxon>
        <taxon>Erigoninae</taxon>
        <taxon>Oedothorax</taxon>
    </lineage>
</organism>
<accession>A0AAV6TJN9</accession>
<evidence type="ECO:0000313" key="2">
    <source>
        <dbReference type="Proteomes" id="UP000827092"/>
    </source>
</evidence>
<dbReference type="EMBL" id="JAFNEN010003383">
    <property type="protein sequence ID" value="KAG8171923.1"/>
    <property type="molecule type" value="Genomic_DNA"/>
</dbReference>
<protein>
    <submittedName>
        <fullName evidence="1">Uncharacterized protein</fullName>
    </submittedName>
</protein>